<evidence type="ECO:0000313" key="2">
    <source>
        <dbReference type="EMBL" id="TFF25661.1"/>
    </source>
</evidence>
<dbReference type="EMBL" id="SOZD01000002">
    <property type="protein sequence ID" value="TFF25661.1"/>
    <property type="molecule type" value="Genomic_DNA"/>
</dbReference>
<evidence type="ECO:0000256" key="1">
    <source>
        <dbReference type="SAM" id="MobiDB-lite"/>
    </source>
</evidence>
<name>A0A4Y8RQU0_9HYPH</name>
<dbReference type="OrthoDB" id="839663at2"/>
<comment type="caution">
    <text evidence="2">The sequence shown here is derived from an EMBL/GenBank/DDBJ whole genome shotgun (WGS) entry which is preliminary data.</text>
</comment>
<protein>
    <submittedName>
        <fullName evidence="2">BrnT family toxin</fullName>
    </submittedName>
</protein>
<sequence length="122" mass="13683">MGHDVRFEWDEAKSNANLALGRPPFSDVERFDFATAAIFVDNRRNYGETRKIAIGMIGDRHHVIVYTERGARVRVISFRKANDREVGIYARHANSLRKDRGQRGGLGRSSPQDPEGSGGDDP</sequence>
<accession>A0A4Y8RQU0</accession>
<gene>
    <name evidence="2" type="ORF">E3C22_05775</name>
</gene>
<dbReference type="InterPro" id="IPR007460">
    <property type="entry name" value="BrnT_toxin"/>
</dbReference>
<evidence type="ECO:0000313" key="3">
    <source>
        <dbReference type="Proteomes" id="UP000298179"/>
    </source>
</evidence>
<dbReference type="RefSeq" id="WP_134761828.1">
    <property type="nucleotide sequence ID" value="NZ_SOZD01000002.1"/>
</dbReference>
<proteinExistence type="predicted"/>
<dbReference type="AlphaFoldDB" id="A0A4Y8RQU0"/>
<dbReference type="InterPro" id="IPR038573">
    <property type="entry name" value="BrnT_sf"/>
</dbReference>
<keyword evidence="3" id="KW-1185">Reference proteome</keyword>
<dbReference type="Proteomes" id="UP000298179">
    <property type="component" value="Unassembled WGS sequence"/>
</dbReference>
<organism evidence="2 3">
    <name type="scientific">Jiella endophytica</name>
    <dbReference type="NCBI Taxonomy" id="2558362"/>
    <lineage>
        <taxon>Bacteria</taxon>
        <taxon>Pseudomonadati</taxon>
        <taxon>Pseudomonadota</taxon>
        <taxon>Alphaproteobacteria</taxon>
        <taxon>Hyphomicrobiales</taxon>
        <taxon>Aurantimonadaceae</taxon>
        <taxon>Jiella</taxon>
    </lineage>
</organism>
<dbReference type="Pfam" id="PF04365">
    <property type="entry name" value="BrnT_toxin"/>
    <property type="match status" value="1"/>
</dbReference>
<dbReference type="Gene3D" id="3.10.450.530">
    <property type="entry name" value="Ribonuclease toxin, BrnT, of type II toxin-antitoxin system"/>
    <property type="match status" value="1"/>
</dbReference>
<reference evidence="2 3" key="1">
    <citation type="submission" date="2019-03" db="EMBL/GenBank/DDBJ databases">
        <title>Jiella endophytica sp. nov., a novel endophytic bacterium isolated from root of Ficus microcarpa Linn. f.</title>
        <authorList>
            <person name="Tuo L."/>
        </authorList>
    </citation>
    <scope>NUCLEOTIDE SEQUENCE [LARGE SCALE GENOMIC DNA]</scope>
    <source>
        <strain evidence="2 3">CBS5Q-3</strain>
    </source>
</reference>
<feature type="region of interest" description="Disordered" evidence="1">
    <location>
        <begin position="92"/>
        <end position="122"/>
    </location>
</feature>